<protein>
    <submittedName>
        <fullName evidence="1">Uncharacterized protein</fullName>
    </submittedName>
</protein>
<sequence>MITLVYCFIEIKLIRNQNIAQNVFTLSLKKYINELHAINANFLKEIFKEKTRVLDTWFLMPRNQTSRSKFGTGCTDKQSLKT</sequence>
<evidence type="ECO:0000313" key="1">
    <source>
        <dbReference type="EMBL" id="PQJ75212.1"/>
    </source>
</evidence>
<comment type="caution">
    <text evidence="1">The sequence shown here is derived from an EMBL/GenBank/DDBJ whole genome shotgun (WGS) entry which is preliminary data.</text>
</comment>
<organism evidence="1 2">
    <name type="scientific">Polaribacter gangjinensis</name>
    <dbReference type="NCBI Taxonomy" id="574710"/>
    <lineage>
        <taxon>Bacteria</taxon>
        <taxon>Pseudomonadati</taxon>
        <taxon>Bacteroidota</taxon>
        <taxon>Flavobacteriia</taxon>
        <taxon>Flavobacteriales</taxon>
        <taxon>Flavobacteriaceae</taxon>
    </lineage>
</organism>
<dbReference type="EMBL" id="MSCL01000001">
    <property type="protein sequence ID" value="PQJ75212.1"/>
    <property type="molecule type" value="Genomic_DNA"/>
</dbReference>
<keyword evidence="2" id="KW-1185">Reference proteome</keyword>
<proteinExistence type="predicted"/>
<dbReference type="AlphaFoldDB" id="A0A2S7WD64"/>
<dbReference type="Proteomes" id="UP000237608">
    <property type="component" value="Unassembled WGS sequence"/>
</dbReference>
<name>A0A2S7WD64_9FLAO</name>
<accession>A0A2S7WD64</accession>
<gene>
    <name evidence="1" type="ORF">BTO13_08115</name>
</gene>
<reference evidence="1 2" key="1">
    <citation type="submission" date="2016-12" db="EMBL/GenBank/DDBJ databases">
        <title>Trade-off between light-utilization and light-protection in marine flavobacteria.</title>
        <authorList>
            <person name="Kumagai Y."/>
            <person name="Yoshizawa S."/>
            <person name="Kogure K."/>
            <person name="Iwasaki W."/>
        </authorList>
    </citation>
    <scope>NUCLEOTIDE SEQUENCE [LARGE SCALE GENOMIC DNA]</scope>
    <source>
        <strain evidence="1 2">KCTC 22729</strain>
    </source>
</reference>
<evidence type="ECO:0000313" key="2">
    <source>
        <dbReference type="Proteomes" id="UP000237608"/>
    </source>
</evidence>